<evidence type="ECO:0000256" key="1">
    <source>
        <dbReference type="ARBA" id="ARBA00004123"/>
    </source>
</evidence>
<feature type="region of interest" description="Disordered" evidence="8">
    <location>
        <begin position="297"/>
        <end position="316"/>
    </location>
</feature>
<feature type="domain" description="C2H2-type" evidence="10">
    <location>
        <begin position="523"/>
        <end position="550"/>
    </location>
</feature>
<dbReference type="InterPro" id="IPR013087">
    <property type="entry name" value="Znf_C2H2_type"/>
</dbReference>
<evidence type="ECO:0000256" key="8">
    <source>
        <dbReference type="SAM" id="MobiDB-lite"/>
    </source>
</evidence>
<keyword evidence="12" id="KW-1185">Reference proteome</keyword>
<evidence type="ECO:0000256" key="2">
    <source>
        <dbReference type="ARBA" id="ARBA00022723"/>
    </source>
</evidence>
<name>A0A6J8A535_MYTCO</name>
<keyword evidence="2" id="KW-0479">Metal-binding</keyword>
<dbReference type="EMBL" id="CACVKT020000584">
    <property type="protein sequence ID" value="CAC5361211.1"/>
    <property type="molecule type" value="Genomic_DNA"/>
</dbReference>
<reference evidence="11 12" key="1">
    <citation type="submission" date="2020-06" db="EMBL/GenBank/DDBJ databases">
        <authorList>
            <person name="Li R."/>
            <person name="Bekaert M."/>
        </authorList>
    </citation>
    <scope>NUCLEOTIDE SEQUENCE [LARGE SCALE GENOMIC DNA]</scope>
    <source>
        <strain evidence="12">wild</strain>
    </source>
</reference>
<dbReference type="PROSITE" id="PS50097">
    <property type="entry name" value="BTB"/>
    <property type="match status" value="1"/>
</dbReference>
<keyword evidence="5" id="KW-0862">Zinc</keyword>
<evidence type="ECO:0000259" key="9">
    <source>
        <dbReference type="PROSITE" id="PS50097"/>
    </source>
</evidence>
<feature type="domain" description="C2H2-type" evidence="10">
    <location>
        <begin position="585"/>
        <end position="612"/>
    </location>
</feature>
<dbReference type="Gene3D" id="3.30.160.60">
    <property type="entry name" value="Classic Zinc Finger"/>
    <property type="match status" value="3"/>
</dbReference>
<evidence type="ECO:0000313" key="12">
    <source>
        <dbReference type="Proteomes" id="UP000507470"/>
    </source>
</evidence>
<keyword evidence="4 7" id="KW-0863">Zinc-finger</keyword>
<dbReference type="GO" id="GO:0005634">
    <property type="term" value="C:nucleus"/>
    <property type="evidence" value="ECO:0007669"/>
    <property type="project" value="UniProtKB-SubCell"/>
</dbReference>
<evidence type="ECO:0008006" key="13">
    <source>
        <dbReference type="Google" id="ProtNLM"/>
    </source>
</evidence>
<keyword evidence="6" id="KW-0539">Nucleus</keyword>
<protein>
    <recommendedName>
        <fullName evidence="13">KRAB</fullName>
    </recommendedName>
</protein>
<proteinExistence type="predicted"/>
<feature type="domain" description="BTB" evidence="9">
    <location>
        <begin position="34"/>
        <end position="98"/>
    </location>
</feature>
<evidence type="ECO:0000256" key="6">
    <source>
        <dbReference type="ARBA" id="ARBA00023242"/>
    </source>
</evidence>
<dbReference type="SUPFAM" id="SSF54695">
    <property type="entry name" value="POZ domain"/>
    <property type="match status" value="1"/>
</dbReference>
<dbReference type="GO" id="GO:0008270">
    <property type="term" value="F:zinc ion binding"/>
    <property type="evidence" value="ECO:0007669"/>
    <property type="project" value="UniProtKB-KW"/>
</dbReference>
<evidence type="ECO:0000313" key="11">
    <source>
        <dbReference type="EMBL" id="CAC5361211.1"/>
    </source>
</evidence>
<evidence type="ECO:0000256" key="5">
    <source>
        <dbReference type="ARBA" id="ARBA00022833"/>
    </source>
</evidence>
<evidence type="ECO:0000259" key="10">
    <source>
        <dbReference type="PROSITE" id="PS50157"/>
    </source>
</evidence>
<dbReference type="InterPro" id="IPR036236">
    <property type="entry name" value="Znf_C2H2_sf"/>
</dbReference>
<feature type="domain" description="C2H2-type" evidence="10">
    <location>
        <begin position="493"/>
        <end position="521"/>
    </location>
</feature>
<sequence length="725" mass="84247">MMDEICMQYQSNGYGRKDFVLQSMFDLQNRNLLCDITIKTKQEVVNIHKLVVASSESIKLQHDILNDGQSRIDCSAYNVEVVNALVRYLYTSDIFISRIFLNEFVDICKHYGLTAVTKQLELFMTKHDDFPTKIEQDVLQLEDKRDNLRTNDIQVGEDVNKGETIETFKTEKDDIQEAESMKIPLNNVLEDSSIDSNLAHCSNFTKKQAYHDAKNRFIMEESKDEEQMNESKAFFENHSDGVNILTSAKNKNQIVLFVNGEKKGCGEMFLIDCSNLQNSKTCDIGADDKVLCSNNMNKSDGKDCRKSPKKRKKITTANQAVKCQKKLKIRLKDQNDNDTNSQDQKLEKKKKAIKSQTFDSEQNVLKFRDEKDSNPEKVCSQHDMQTQKSVPDAKNSIKARKLKKKLIENEIGKGKYKLRTCKKCNLKFFTESSYYNHNKDTHPQKCSVCNWTGAYESLLAEHMYGQHKLLLDPEKYPLKECPREGVCDKKTQVICDICGLKVACKFSLKKHIRHLHTKPEEKHKCHICGKEFSWKDWLQKHIRVNHEERFQCHLCPFTCNGEKLTAANHLYTRHGIPLPPNIKVYQCEDCDYNTVFRLAFVGHKKTHTGEKEHICSECCKGFRTKWQLKSHIKRCHSDEEKRKCELCDYIGTNYRDHYASRHSDVKPFACEICEYKCKLKGNLKSHMKHKHKIDIVTTKTLYDKMMESGKGYAEYRQAHNSMKEI</sequence>
<dbReference type="Gene3D" id="3.30.710.10">
    <property type="entry name" value="Potassium Channel Kv1.1, Chain A"/>
    <property type="match status" value="1"/>
</dbReference>
<dbReference type="CDD" id="cd18186">
    <property type="entry name" value="BTB_POZ_ZBTB_KLHL-like"/>
    <property type="match status" value="1"/>
</dbReference>
<dbReference type="PANTHER" id="PTHR24394">
    <property type="entry name" value="ZINC FINGER PROTEIN"/>
    <property type="match status" value="1"/>
</dbReference>
<dbReference type="PROSITE" id="PS50157">
    <property type="entry name" value="ZINC_FINGER_C2H2_2"/>
    <property type="match status" value="4"/>
</dbReference>
<dbReference type="Proteomes" id="UP000507470">
    <property type="component" value="Unassembled WGS sequence"/>
</dbReference>
<dbReference type="AlphaFoldDB" id="A0A6J8A535"/>
<dbReference type="PANTHER" id="PTHR24394:SF29">
    <property type="entry name" value="MYONEURIN"/>
    <property type="match status" value="1"/>
</dbReference>
<dbReference type="FunFam" id="3.30.160.60:FF:000446">
    <property type="entry name" value="Zinc finger protein"/>
    <property type="match status" value="1"/>
</dbReference>
<evidence type="ECO:0000256" key="4">
    <source>
        <dbReference type="ARBA" id="ARBA00022771"/>
    </source>
</evidence>
<dbReference type="GO" id="GO:0000981">
    <property type="term" value="F:DNA-binding transcription factor activity, RNA polymerase II-specific"/>
    <property type="evidence" value="ECO:0007669"/>
    <property type="project" value="TreeGrafter"/>
</dbReference>
<organism evidence="11 12">
    <name type="scientific">Mytilus coruscus</name>
    <name type="common">Sea mussel</name>
    <dbReference type="NCBI Taxonomy" id="42192"/>
    <lineage>
        <taxon>Eukaryota</taxon>
        <taxon>Metazoa</taxon>
        <taxon>Spiralia</taxon>
        <taxon>Lophotrochozoa</taxon>
        <taxon>Mollusca</taxon>
        <taxon>Bivalvia</taxon>
        <taxon>Autobranchia</taxon>
        <taxon>Pteriomorphia</taxon>
        <taxon>Mytilida</taxon>
        <taxon>Mytiloidea</taxon>
        <taxon>Mytilidae</taxon>
        <taxon>Mytilinae</taxon>
        <taxon>Mytilus</taxon>
    </lineage>
</organism>
<feature type="domain" description="C2H2-type" evidence="10">
    <location>
        <begin position="613"/>
        <end position="641"/>
    </location>
</feature>
<accession>A0A6J8A535</accession>
<dbReference type="OrthoDB" id="6113849at2759"/>
<dbReference type="Pfam" id="PF00651">
    <property type="entry name" value="BTB"/>
    <property type="match status" value="1"/>
</dbReference>
<feature type="region of interest" description="Disordered" evidence="8">
    <location>
        <begin position="332"/>
        <end position="353"/>
    </location>
</feature>
<comment type="subcellular location">
    <subcellularLocation>
        <location evidence="1">Nucleus</location>
    </subcellularLocation>
</comment>
<dbReference type="PROSITE" id="PS00028">
    <property type="entry name" value="ZINC_FINGER_C2H2_1"/>
    <property type="match status" value="5"/>
</dbReference>
<dbReference type="SUPFAM" id="SSF57667">
    <property type="entry name" value="beta-beta-alpha zinc fingers"/>
    <property type="match status" value="3"/>
</dbReference>
<gene>
    <name evidence="11" type="ORF">MCOR_3430</name>
</gene>
<evidence type="ECO:0000256" key="7">
    <source>
        <dbReference type="PROSITE-ProRule" id="PRU00042"/>
    </source>
</evidence>
<dbReference type="InterPro" id="IPR000210">
    <property type="entry name" value="BTB/POZ_dom"/>
</dbReference>
<keyword evidence="3" id="KW-0677">Repeat</keyword>
<dbReference type="InterPro" id="IPR011333">
    <property type="entry name" value="SKP1/BTB/POZ_sf"/>
</dbReference>
<dbReference type="SMART" id="SM00355">
    <property type="entry name" value="ZnF_C2H2"/>
    <property type="match status" value="9"/>
</dbReference>
<feature type="region of interest" description="Disordered" evidence="8">
    <location>
        <begin position="367"/>
        <end position="395"/>
    </location>
</feature>
<evidence type="ECO:0000256" key="3">
    <source>
        <dbReference type="ARBA" id="ARBA00022737"/>
    </source>
</evidence>